<dbReference type="SUPFAM" id="SSF56672">
    <property type="entry name" value="DNA/RNA polymerases"/>
    <property type="match status" value="1"/>
</dbReference>
<dbReference type="AlphaFoldDB" id="A0A927D3U2"/>
<keyword evidence="4" id="KW-0479">Metal-binding</keyword>
<evidence type="ECO:0000256" key="1">
    <source>
        <dbReference type="ARBA" id="ARBA00012493"/>
    </source>
</evidence>
<dbReference type="InterPro" id="IPR051083">
    <property type="entry name" value="GrpII_Intron_Splice-Mob/Def"/>
</dbReference>
<dbReference type="EC" id="2.7.7.49" evidence="1"/>
<organism evidence="11 12">
    <name type="scientific">Sulfitobacter aestuariivivens</name>
    <dbReference type="NCBI Taxonomy" id="2766981"/>
    <lineage>
        <taxon>Bacteria</taxon>
        <taxon>Pseudomonadati</taxon>
        <taxon>Pseudomonadota</taxon>
        <taxon>Alphaproteobacteria</taxon>
        <taxon>Rhodobacterales</taxon>
        <taxon>Roseobacteraceae</taxon>
        <taxon>Sulfitobacter</taxon>
    </lineage>
</organism>
<dbReference type="RefSeq" id="WP_191074713.1">
    <property type="nucleotide sequence ID" value="NZ_JACTAG010000001.1"/>
</dbReference>
<comment type="catalytic activity">
    <reaction evidence="9">
        <text>DNA(n) + a 2'-deoxyribonucleoside 5'-triphosphate = DNA(n+1) + diphosphate</text>
        <dbReference type="Rhea" id="RHEA:22508"/>
        <dbReference type="Rhea" id="RHEA-COMP:17339"/>
        <dbReference type="Rhea" id="RHEA-COMP:17340"/>
        <dbReference type="ChEBI" id="CHEBI:33019"/>
        <dbReference type="ChEBI" id="CHEBI:61560"/>
        <dbReference type="ChEBI" id="CHEBI:173112"/>
        <dbReference type="EC" id="2.7.7.49"/>
    </reaction>
</comment>
<dbReference type="PRINTS" id="PR00866">
    <property type="entry name" value="RNADNAPOLMS"/>
</dbReference>
<dbReference type="PANTHER" id="PTHR34047:SF7">
    <property type="entry name" value="RNA-DIRECTED DNA POLYMERASE"/>
    <property type="match status" value="1"/>
</dbReference>
<name>A0A927D3U2_9RHOB</name>
<comment type="caution">
    <text evidence="11">The sequence shown here is derived from an EMBL/GenBank/DDBJ whole genome shotgun (WGS) entry which is preliminary data.</text>
</comment>
<evidence type="ECO:0000256" key="3">
    <source>
        <dbReference type="ARBA" id="ARBA00022695"/>
    </source>
</evidence>
<evidence type="ECO:0000256" key="8">
    <source>
        <dbReference type="ARBA" id="ARBA00034120"/>
    </source>
</evidence>
<sequence>MTTMVSRLQACIGRSDLSSLLGFKPKAFAYVLFHVADAEKYTDFEIPKKNGGVRVISAPIPQLKLLQSRLSECLQTCLAEIEKADGVKESCAISHGFRKGRSIYSNAEVHKGRRWVFNIDLEDFFPSINFGRVRGYFIKNKNFALSPDVATVIAQIACHKNALPQGSPCSPVISNLLAHMLDMRISRIAKKARCSYTRYADDLTFSCSKKLFPDGIAQLSQADQGVWIPSDKLRHTIFSSGFKINKSKTRMQVYWSRQDATGLVVNAKVNVPREYVKTARAQCHQLITKGSVFNKEELWGQDVKVPYDPAKLQGKLSHIFNIKGQDLNFERQKGSLKTWPNFYRDYRSFLDYQSFGSSPKPVFLFEGKTDNIYIRCALNSLAADYPELISDGAPKQLMVRLFNYSRPTNAVQQLAGGTGDLQLLINNYELRLRGFSAATLAFPVILVVDNDKGSTDLFKAAGSKSDTKAKVDGSQPFYHITKNLYLVPTPTPKGMVESYIETFLPNSVLKKKLGKKTFHLPEKGFDVTKHFGKVLLAEQIVQRQQKAISFVGFKPLLDNMRAAMQDYAAKMAP</sequence>
<dbReference type="CDD" id="cd03487">
    <property type="entry name" value="RT_Bac_retron_II"/>
    <property type="match status" value="1"/>
</dbReference>
<keyword evidence="6 11" id="KW-0695">RNA-directed DNA polymerase</keyword>
<proteinExistence type="inferred from homology"/>
<evidence type="ECO:0000256" key="4">
    <source>
        <dbReference type="ARBA" id="ARBA00022723"/>
    </source>
</evidence>
<evidence type="ECO:0000256" key="5">
    <source>
        <dbReference type="ARBA" id="ARBA00022842"/>
    </source>
</evidence>
<protein>
    <recommendedName>
        <fullName evidence="1">RNA-directed DNA polymerase</fullName>
        <ecNumber evidence="1">2.7.7.49</ecNumber>
    </recommendedName>
</protein>
<dbReference type="PANTHER" id="PTHR34047">
    <property type="entry name" value="NUCLEAR INTRON MATURASE 1, MITOCHONDRIAL-RELATED"/>
    <property type="match status" value="1"/>
</dbReference>
<accession>A0A927D3U2</accession>
<dbReference type="InterPro" id="IPR000477">
    <property type="entry name" value="RT_dom"/>
</dbReference>
<evidence type="ECO:0000256" key="9">
    <source>
        <dbReference type="ARBA" id="ARBA00048173"/>
    </source>
</evidence>
<keyword evidence="2" id="KW-0808">Transferase</keyword>
<dbReference type="Proteomes" id="UP000635142">
    <property type="component" value="Unassembled WGS sequence"/>
</dbReference>
<gene>
    <name evidence="11" type="ORF">H9Q16_07590</name>
</gene>
<dbReference type="EMBL" id="JACTAG010000001">
    <property type="protein sequence ID" value="MBD3663778.1"/>
    <property type="molecule type" value="Genomic_DNA"/>
</dbReference>
<evidence type="ECO:0000313" key="12">
    <source>
        <dbReference type="Proteomes" id="UP000635142"/>
    </source>
</evidence>
<dbReference type="GO" id="GO:0051607">
    <property type="term" value="P:defense response to virus"/>
    <property type="evidence" value="ECO:0007669"/>
    <property type="project" value="UniProtKB-KW"/>
</dbReference>
<reference evidence="11" key="1">
    <citation type="submission" date="2020-08" db="EMBL/GenBank/DDBJ databases">
        <title>Sulfitobacter aestuariivivens sp. nov., isolated from a tidal flat.</title>
        <authorList>
            <person name="Park S."/>
            <person name="Yoon J.-H."/>
        </authorList>
    </citation>
    <scope>NUCLEOTIDE SEQUENCE</scope>
    <source>
        <strain evidence="11">TSTF-M16</strain>
    </source>
</reference>
<dbReference type="GO" id="GO:0003964">
    <property type="term" value="F:RNA-directed DNA polymerase activity"/>
    <property type="evidence" value="ECO:0007669"/>
    <property type="project" value="UniProtKB-KW"/>
</dbReference>
<evidence type="ECO:0000256" key="2">
    <source>
        <dbReference type="ARBA" id="ARBA00022679"/>
    </source>
</evidence>
<dbReference type="GO" id="GO:0046872">
    <property type="term" value="F:metal ion binding"/>
    <property type="evidence" value="ECO:0007669"/>
    <property type="project" value="UniProtKB-KW"/>
</dbReference>
<dbReference type="InterPro" id="IPR053543">
    <property type="entry name" value="Bacterial_RT"/>
</dbReference>
<comment type="similarity">
    <text evidence="8">Belongs to the bacterial reverse transcriptase family.</text>
</comment>
<dbReference type="PROSITE" id="PS50878">
    <property type="entry name" value="RT_POL"/>
    <property type="match status" value="1"/>
</dbReference>
<evidence type="ECO:0000256" key="7">
    <source>
        <dbReference type="ARBA" id="ARBA00023118"/>
    </source>
</evidence>
<evidence type="ECO:0000256" key="6">
    <source>
        <dbReference type="ARBA" id="ARBA00022918"/>
    </source>
</evidence>
<keyword evidence="3" id="KW-0548">Nucleotidyltransferase</keyword>
<dbReference type="InterPro" id="IPR000123">
    <property type="entry name" value="Reverse_transcriptase_msDNA"/>
</dbReference>
<evidence type="ECO:0000259" key="10">
    <source>
        <dbReference type="PROSITE" id="PS50878"/>
    </source>
</evidence>
<dbReference type="InterPro" id="IPR043502">
    <property type="entry name" value="DNA/RNA_pol_sf"/>
</dbReference>
<keyword evidence="7" id="KW-0051">Antiviral defense</keyword>
<keyword evidence="5" id="KW-0460">Magnesium</keyword>
<dbReference type="NCBIfam" id="NF038237">
    <property type="entry name" value="retron_Ec67_fus"/>
    <property type="match status" value="1"/>
</dbReference>
<feature type="domain" description="Reverse transcriptase" evidence="10">
    <location>
        <begin position="1"/>
        <end position="265"/>
    </location>
</feature>
<dbReference type="Pfam" id="PF00078">
    <property type="entry name" value="RVT_1"/>
    <property type="match status" value="1"/>
</dbReference>
<keyword evidence="12" id="KW-1185">Reference proteome</keyword>
<dbReference type="GO" id="GO:0003723">
    <property type="term" value="F:RNA binding"/>
    <property type="evidence" value="ECO:0007669"/>
    <property type="project" value="InterPro"/>
</dbReference>
<evidence type="ECO:0000313" key="11">
    <source>
        <dbReference type="EMBL" id="MBD3663778.1"/>
    </source>
</evidence>